<comment type="caution">
    <text evidence="3">The sequence shown here is derived from an EMBL/GenBank/DDBJ whole genome shotgun (WGS) entry which is preliminary data.</text>
</comment>
<dbReference type="PANTHER" id="PTHR34826">
    <property type="entry name" value="UPF0590 PROTEIN C409.17C"/>
    <property type="match status" value="1"/>
</dbReference>
<name>A0AAD4LMQ2_9AGAM</name>
<dbReference type="InterPro" id="IPR013897">
    <property type="entry name" value="Duc1"/>
</dbReference>
<feature type="compositionally biased region" description="Low complexity" evidence="1">
    <location>
        <begin position="196"/>
        <end position="236"/>
    </location>
</feature>
<dbReference type="Pfam" id="PF08588">
    <property type="entry name" value="Duc1"/>
    <property type="match status" value="1"/>
</dbReference>
<feature type="domain" description="Domain of unknown function at the cortex 1" evidence="2">
    <location>
        <begin position="3"/>
        <end position="371"/>
    </location>
</feature>
<reference evidence="3" key="1">
    <citation type="submission" date="2022-01" db="EMBL/GenBank/DDBJ databases">
        <title>Comparative genomics reveals a dynamic genome evolution in the ectomycorrhizal milk-cap (Lactarius) mushrooms.</title>
        <authorList>
            <consortium name="DOE Joint Genome Institute"/>
            <person name="Lebreton A."/>
            <person name="Tang N."/>
            <person name="Kuo A."/>
            <person name="LaButti K."/>
            <person name="Drula E."/>
            <person name="Barry K."/>
            <person name="Clum A."/>
            <person name="Lipzen A."/>
            <person name="Mousain D."/>
            <person name="Ng V."/>
            <person name="Wang R."/>
            <person name="Wang X."/>
            <person name="Dai Y."/>
            <person name="Henrissat B."/>
            <person name="Grigoriev I.V."/>
            <person name="Guerin-Laguette A."/>
            <person name="Yu F."/>
            <person name="Martin F.M."/>
        </authorList>
    </citation>
    <scope>NUCLEOTIDE SEQUENCE</scope>
    <source>
        <strain evidence="3">QP</strain>
    </source>
</reference>
<accession>A0AAD4LMQ2</accession>
<feature type="region of interest" description="Disordered" evidence="1">
    <location>
        <begin position="141"/>
        <end position="256"/>
    </location>
</feature>
<feature type="region of interest" description="Disordered" evidence="1">
    <location>
        <begin position="404"/>
        <end position="450"/>
    </location>
</feature>
<evidence type="ECO:0000313" key="4">
    <source>
        <dbReference type="Proteomes" id="UP001201163"/>
    </source>
</evidence>
<sequence length="450" mass="49524">MPRLRVVAGPSLDALVPISVNSNVSHPVTSDAFEGRILAYIKDFADKDGSVLQSEYFDREDRKGITWSIQVQGRFLRPISADDVLFGNTFDRRLKLPWGSGAALKFMHIIDPTLEHDLTSSTKPWALSPLISTMPHLAHKRVPGVSRQASPVPGHLTSSHKPQSPEQQSNHDGWPHFPPPQSLSDDTTQLHLTLKGSPLHSASPSPGSSPHLSHRPSSGAATPDSVSSVSSSVTTSPCTRNDALPEPSSLEKQFIKKKNRLSAGTLASLLPDEDKRRARKERKRTEKLALHEQALQELRTADRRRAYFRDASHRRELIFGPEDVFTTDFCYGFINFAPTLSLTLPGGISFDLMHYWDGQPVRFMCCERKREAESDGGGGSGEGGADNVPWGRVLWCVAIEHVPDEEESLPTPMPIPQSQSRSQAVNEGGDPKHDLADDSPFFVKASDGNK</sequence>
<feature type="compositionally biased region" description="Polar residues" evidence="1">
    <location>
        <begin position="182"/>
        <end position="191"/>
    </location>
</feature>
<feature type="compositionally biased region" description="Polar residues" evidence="1">
    <location>
        <begin position="156"/>
        <end position="171"/>
    </location>
</feature>
<keyword evidence="4" id="KW-1185">Reference proteome</keyword>
<evidence type="ECO:0000256" key="1">
    <source>
        <dbReference type="SAM" id="MobiDB-lite"/>
    </source>
</evidence>
<dbReference type="Proteomes" id="UP001201163">
    <property type="component" value="Unassembled WGS sequence"/>
</dbReference>
<feature type="compositionally biased region" description="Polar residues" evidence="1">
    <location>
        <begin position="416"/>
        <end position="425"/>
    </location>
</feature>
<proteinExistence type="predicted"/>
<gene>
    <name evidence="3" type="ORF">EDB92DRAFT_1601695</name>
</gene>
<evidence type="ECO:0000259" key="2">
    <source>
        <dbReference type="Pfam" id="PF08588"/>
    </source>
</evidence>
<dbReference type="EMBL" id="JAKELL010000009">
    <property type="protein sequence ID" value="KAH8996370.1"/>
    <property type="molecule type" value="Genomic_DNA"/>
</dbReference>
<dbReference type="AlphaFoldDB" id="A0AAD4LMQ2"/>
<dbReference type="PANTHER" id="PTHR34826:SF2">
    <property type="entry name" value="UPF0590 PROTEIN C409.17C"/>
    <property type="match status" value="1"/>
</dbReference>
<evidence type="ECO:0000313" key="3">
    <source>
        <dbReference type="EMBL" id="KAH8996370.1"/>
    </source>
</evidence>
<organism evidence="3 4">
    <name type="scientific">Lactarius akahatsu</name>
    <dbReference type="NCBI Taxonomy" id="416441"/>
    <lineage>
        <taxon>Eukaryota</taxon>
        <taxon>Fungi</taxon>
        <taxon>Dikarya</taxon>
        <taxon>Basidiomycota</taxon>
        <taxon>Agaricomycotina</taxon>
        <taxon>Agaricomycetes</taxon>
        <taxon>Russulales</taxon>
        <taxon>Russulaceae</taxon>
        <taxon>Lactarius</taxon>
    </lineage>
</organism>
<protein>
    <submittedName>
        <fullName evidence="3">DUF1769-domain-containing protein</fullName>
    </submittedName>
</protein>